<dbReference type="EMBL" id="CP088295">
    <property type="protein sequence ID" value="UUY04358.1"/>
    <property type="molecule type" value="Genomic_DNA"/>
</dbReference>
<dbReference type="RefSeq" id="WP_353864844.1">
    <property type="nucleotide sequence ID" value="NZ_CP088295.1"/>
</dbReference>
<dbReference type="InterPro" id="IPR000182">
    <property type="entry name" value="GNAT_dom"/>
</dbReference>
<accession>A0ABY5PI57</accession>
<dbReference type="PROSITE" id="PS51186">
    <property type="entry name" value="GNAT"/>
    <property type="match status" value="1"/>
</dbReference>
<dbReference type="PANTHER" id="PTHR43233:SF1">
    <property type="entry name" value="FAMILY N-ACETYLTRANSFERASE, PUTATIVE (AFU_ORTHOLOGUE AFUA_6G03350)-RELATED"/>
    <property type="match status" value="1"/>
</dbReference>
<feature type="domain" description="N-acetyltransferase" evidence="1">
    <location>
        <begin position="6"/>
        <end position="146"/>
    </location>
</feature>
<dbReference type="InterPro" id="IPR016181">
    <property type="entry name" value="Acyl_CoA_acyltransferase"/>
</dbReference>
<dbReference type="Proteomes" id="UP001058860">
    <property type="component" value="Chromosome"/>
</dbReference>
<organism evidence="2 3">
    <name type="scientific">Svornostia abyssi</name>
    <dbReference type="NCBI Taxonomy" id="2898438"/>
    <lineage>
        <taxon>Bacteria</taxon>
        <taxon>Bacillati</taxon>
        <taxon>Actinomycetota</taxon>
        <taxon>Thermoleophilia</taxon>
        <taxon>Solirubrobacterales</taxon>
        <taxon>Baekduiaceae</taxon>
        <taxon>Svornostia</taxon>
    </lineage>
</organism>
<gene>
    <name evidence="2" type="ORF">LRS13_02155</name>
</gene>
<name>A0ABY5PI57_9ACTN</name>
<evidence type="ECO:0000313" key="3">
    <source>
        <dbReference type="Proteomes" id="UP001058860"/>
    </source>
</evidence>
<dbReference type="PANTHER" id="PTHR43233">
    <property type="entry name" value="FAMILY N-ACETYLTRANSFERASE, PUTATIVE (AFU_ORTHOLOGUE AFUA_6G03350)-RELATED"/>
    <property type="match status" value="1"/>
</dbReference>
<dbReference type="SUPFAM" id="SSF55729">
    <property type="entry name" value="Acyl-CoA N-acyltransferases (Nat)"/>
    <property type="match status" value="1"/>
</dbReference>
<proteinExistence type="predicted"/>
<reference evidence="3" key="1">
    <citation type="submission" date="2021-11" db="EMBL/GenBank/DDBJ databases">
        <title>Cultivation dependent microbiological survey of springs from the worlds oldest radium mine currently devoted to the extraction of radon-saturated water.</title>
        <authorList>
            <person name="Kapinusova G."/>
            <person name="Smrhova T."/>
            <person name="Strejcek M."/>
            <person name="Suman J."/>
            <person name="Jani K."/>
            <person name="Pajer P."/>
            <person name="Uhlik O."/>
        </authorList>
    </citation>
    <scope>NUCLEOTIDE SEQUENCE [LARGE SCALE GENOMIC DNA]</scope>
    <source>
        <strain evidence="3">J379</strain>
    </source>
</reference>
<dbReference type="InterPro" id="IPR053144">
    <property type="entry name" value="Acetyltransferase_Butenolide"/>
</dbReference>
<protein>
    <submittedName>
        <fullName evidence="2">GNAT family N-acetyltransferase</fullName>
    </submittedName>
</protein>
<dbReference type="CDD" id="cd04301">
    <property type="entry name" value="NAT_SF"/>
    <property type="match status" value="1"/>
</dbReference>
<keyword evidence="3" id="KW-1185">Reference proteome</keyword>
<evidence type="ECO:0000313" key="2">
    <source>
        <dbReference type="EMBL" id="UUY04358.1"/>
    </source>
</evidence>
<sequence>MQHDGYEISTARERLDLDAIHAFLSTDAYWSPGVPRDVVERAIAHSIPFGLYAPGGAQAGFARVVTDRAVFAYIADVFVLPEHRGRGLGVRLVETILAHPDLQGLRRIELQTLDAHGLYAQCGFSPAGDPARIMEIVRRPEDLYGG</sequence>
<dbReference type="Pfam" id="PF00583">
    <property type="entry name" value="Acetyltransf_1"/>
    <property type="match status" value="1"/>
</dbReference>
<dbReference type="Gene3D" id="3.40.630.30">
    <property type="match status" value="1"/>
</dbReference>
<evidence type="ECO:0000259" key="1">
    <source>
        <dbReference type="PROSITE" id="PS51186"/>
    </source>
</evidence>